<evidence type="ECO:0000256" key="2">
    <source>
        <dbReference type="SAM" id="Phobius"/>
    </source>
</evidence>
<accession>A0A327KD97</accession>
<evidence type="ECO:0000313" key="3">
    <source>
        <dbReference type="EMBL" id="RAI36016.1"/>
    </source>
</evidence>
<feature type="compositionally biased region" description="Basic and acidic residues" evidence="1">
    <location>
        <begin position="104"/>
        <end position="113"/>
    </location>
</feature>
<feature type="compositionally biased region" description="Basic and acidic residues" evidence="1">
    <location>
        <begin position="31"/>
        <end position="41"/>
    </location>
</feature>
<protein>
    <submittedName>
        <fullName evidence="3">Uncharacterized protein</fullName>
    </submittedName>
</protein>
<feature type="non-terminal residue" evidence="3">
    <location>
        <position position="296"/>
    </location>
</feature>
<dbReference type="EMBL" id="NPEX01000514">
    <property type="protein sequence ID" value="RAI36016.1"/>
    <property type="molecule type" value="Genomic_DNA"/>
</dbReference>
<keyword evidence="2" id="KW-0812">Transmembrane</keyword>
<organism evidence="3 4">
    <name type="scientific">Rhodoplanes roseus</name>
    <dbReference type="NCBI Taxonomy" id="29409"/>
    <lineage>
        <taxon>Bacteria</taxon>
        <taxon>Pseudomonadati</taxon>
        <taxon>Pseudomonadota</taxon>
        <taxon>Alphaproteobacteria</taxon>
        <taxon>Hyphomicrobiales</taxon>
        <taxon>Nitrobacteraceae</taxon>
        <taxon>Rhodoplanes</taxon>
    </lineage>
</organism>
<dbReference type="AlphaFoldDB" id="A0A327KD97"/>
<keyword evidence="2" id="KW-0472">Membrane</keyword>
<name>A0A327KD97_9BRAD</name>
<proteinExistence type="predicted"/>
<dbReference type="Proteomes" id="UP000249130">
    <property type="component" value="Unassembled WGS sequence"/>
</dbReference>
<evidence type="ECO:0000313" key="4">
    <source>
        <dbReference type="Proteomes" id="UP000249130"/>
    </source>
</evidence>
<feature type="transmembrane region" description="Helical" evidence="2">
    <location>
        <begin position="170"/>
        <end position="193"/>
    </location>
</feature>
<evidence type="ECO:0000256" key="1">
    <source>
        <dbReference type="SAM" id="MobiDB-lite"/>
    </source>
</evidence>
<reference evidence="3 4" key="1">
    <citation type="submission" date="2017-07" db="EMBL/GenBank/DDBJ databases">
        <title>Draft Genome Sequences of Select Purple Nonsulfur Bacteria.</title>
        <authorList>
            <person name="Lasarre B."/>
            <person name="Mckinlay J.B."/>
        </authorList>
    </citation>
    <scope>NUCLEOTIDE SEQUENCE [LARGE SCALE GENOMIC DNA]</scope>
    <source>
        <strain evidence="3 4">DSM 5909</strain>
    </source>
</reference>
<feature type="region of interest" description="Disordered" evidence="1">
    <location>
        <begin position="1"/>
        <end position="128"/>
    </location>
</feature>
<gene>
    <name evidence="3" type="ORF">CH341_30595</name>
</gene>
<comment type="caution">
    <text evidence="3">The sequence shown here is derived from an EMBL/GenBank/DDBJ whole genome shotgun (WGS) entry which is preliminary data.</text>
</comment>
<keyword evidence="2" id="KW-1133">Transmembrane helix</keyword>
<keyword evidence="4" id="KW-1185">Reference proteome</keyword>
<sequence>MSPAADEPAPGSPEATAEERLIGSVVFGDPVRPEPRDDELAAPRAVPHTAEPPQAVSEPAAEPPTDLGPDPRSDPGSDPGAEPAAGTPAVRSAARLPATLLRAPRGEPPRIDDSPAMVPSPGDPGGFGWLRPRPFEGDVAMQELTRRLALDPHGVPEPPRPERLRVPWRGAAFLAALSGAAAAVALALVLVLFPNAGSIPRGEAGSGPVLASAKSDRALMAGLERAAPVRLVLVELRRATRGEEVALGVTLTRGLGEGTLAVSGLVPGSRLSVGMPSGPDGWRVPLGELGRAAVVP</sequence>
<feature type="compositionally biased region" description="Low complexity" evidence="1">
    <location>
        <begin position="91"/>
        <end position="103"/>
    </location>
</feature>